<dbReference type="Gramene" id="TKW15863">
    <property type="protein sequence ID" value="TKW15863"/>
    <property type="gene ID" value="SEVIR_5G211640v2"/>
</dbReference>
<evidence type="ECO:0000313" key="3">
    <source>
        <dbReference type="Proteomes" id="UP000298652"/>
    </source>
</evidence>
<proteinExistence type="predicted"/>
<feature type="compositionally biased region" description="Basic and acidic residues" evidence="1">
    <location>
        <begin position="113"/>
        <end position="124"/>
    </location>
</feature>
<organism evidence="2 3">
    <name type="scientific">Setaria viridis</name>
    <name type="common">Green bristlegrass</name>
    <name type="synonym">Setaria italica subsp. viridis</name>
    <dbReference type="NCBI Taxonomy" id="4556"/>
    <lineage>
        <taxon>Eukaryota</taxon>
        <taxon>Viridiplantae</taxon>
        <taxon>Streptophyta</taxon>
        <taxon>Embryophyta</taxon>
        <taxon>Tracheophyta</taxon>
        <taxon>Spermatophyta</taxon>
        <taxon>Magnoliopsida</taxon>
        <taxon>Liliopsida</taxon>
        <taxon>Poales</taxon>
        <taxon>Poaceae</taxon>
        <taxon>PACMAD clade</taxon>
        <taxon>Panicoideae</taxon>
        <taxon>Panicodae</taxon>
        <taxon>Paniceae</taxon>
        <taxon>Cenchrinae</taxon>
        <taxon>Setaria</taxon>
    </lineage>
</organism>
<accession>A0A4U6UNB5</accession>
<keyword evidence="3" id="KW-1185">Reference proteome</keyword>
<dbReference type="AlphaFoldDB" id="A0A4U6UNB5"/>
<dbReference type="Proteomes" id="UP000298652">
    <property type="component" value="Chromosome 5"/>
</dbReference>
<evidence type="ECO:0000256" key="1">
    <source>
        <dbReference type="SAM" id="MobiDB-lite"/>
    </source>
</evidence>
<dbReference type="EMBL" id="CM016556">
    <property type="protein sequence ID" value="TKW15863.1"/>
    <property type="molecule type" value="Genomic_DNA"/>
</dbReference>
<sequence>MFRMPRELAWRGVAGLACADRARNGGGQRRDGMGWDMGGKPQVARVRTSEPSATGPEGNAVRGGVAYSRSLPPEPTCPPDLIRPEAVGGVSRSGGSEAGRGTMAARTPPHTGPGDKRGDADPFRNRCRRRRQTVPLVSCLLSCAGPRKDRSTVISGMNATASLLPLLQKGAVPKRSAWTCMYVLIGMVRTTPGNISFVFLFFRVHELHFNRIQCKSISKIFFSKKEYTYQQYKFPPK</sequence>
<reference evidence="2" key="1">
    <citation type="submission" date="2019-03" db="EMBL/GenBank/DDBJ databases">
        <title>WGS assembly of Setaria viridis.</title>
        <authorList>
            <person name="Huang P."/>
            <person name="Jenkins J."/>
            <person name="Grimwood J."/>
            <person name="Barry K."/>
            <person name="Healey A."/>
            <person name="Mamidi S."/>
            <person name="Sreedasyam A."/>
            <person name="Shu S."/>
            <person name="Feldman M."/>
            <person name="Wu J."/>
            <person name="Yu Y."/>
            <person name="Chen C."/>
            <person name="Johnson J."/>
            <person name="Rokhsar D."/>
            <person name="Baxter I."/>
            <person name="Schmutz J."/>
            <person name="Brutnell T."/>
            <person name="Kellogg E."/>
        </authorList>
    </citation>
    <scope>NUCLEOTIDE SEQUENCE [LARGE SCALE GENOMIC DNA]</scope>
</reference>
<evidence type="ECO:0000313" key="2">
    <source>
        <dbReference type="EMBL" id="TKW15863.1"/>
    </source>
</evidence>
<feature type="region of interest" description="Disordered" evidence="1">
    <location>
        <begin position="21"/>
        <end position="126"/>
    </location>
</feature>
<protein>
    <submittedName>
        <fullName evidence="2">Uncharacterized protein</fullName>
    </submittedName>
</protein>
<feature type="compositionally biased region" description="Basic and acidic residues" evidence="1">
    <location>
        <begin position="21"/>
        <end position="33"/>
    </location>
</feature>
<name>A0A4U6UNB5_SETVI</name>
<gene>
    <name evidence="2" type="ORF">SEVIR_5G211640v2</name>
</gene>